<dbReference type="AlphaFoldDB" id="S4PBR4"/>
<sequence length="89" mass="10501">MLIGNFSFSLISPTNNKHAYLMRMRMPLSGNCLLHDFLLLMSMNVSSTHWATTLLHFTQVVKNVLHRNMPFTWRELLAHFVARTTDYRY</sequence>
<organism evidence="1">
    <name type="scientific">Pararge aegeria</name>
    <name type="common">speckled wood butterfly</name>
    <dbReference type="NCBI Taxonomy" id="116150"/>
    <lineage>
        <taxon>Eukaryota</taxon>
        <taxon>Metazoa</taxon>
        <taxon>Ecdysozoa</taxon>
        <taxon>Arthropoda</taxon>
        <taxon>Hexapoda</taxon>
        <taxon>Insecta</taxon>
        <taxon>Pterygota</taxon>
        <taxon>Neoptera</taxon>
        <taxon>Endopterygota</taxon>
        <taxon>Lepidoptera</taxon>
        <taxon>Glossata</taxon>
        <taxon>Ditrysia</taxon>
        <taxon>Papilionoidea</taxon>
        <taxon>Nymphalidae</taxon>
        <taxon>Satyrinae</taxon>
        <taxon>Satyrini</taxon>
        <taxon>Parargina</taxon>
        <taxon>Pararge</taxon>
    </lineage>
</organism>
<reference evidence="1" key="1">
    <citation type="journal article" date="2013" name="BMC Genomics">
        <title>Unscrambling butterfly oogenesis.</title>
        <authorList>
            <person name="Carter J.M."/>
            <person name="Baker S.C."/>
            <person name="Pink R."/>
            <person name="Carter D.R."/>
            <person name="Collins A."/>
            <person name="Tomlin J."/>
            <person name="Gibbs M."/>
            <person name="Breuker C.J."/>
        </authorList>
    </citation>
    <scope>NUCLEOTIDE SEQUENCE</scope>
    <source>
        <tissue evidence="1">Ovary</tissue>
    </source>
</reference>
<dbReference type="EMBL" id="GAIX01004481">
    <property type="protein sequence ID" value="JAA88079.1"/>
    <property type="molecule type" value="Transcribed_RNA"/>
</dbReference>
<evidence type="ECO:0000313" key="1">
    <source>
        <dbReference type="EMBL" id="JAA88079.1"/>
    </source>
</evidence>
<proteinExistence type="predicted"/>
<protein>
    <submittedName>
        <fullName evidence="1">Uncharacterized protein</fullName>
    </submittedName>
</protein>
<reference evidence="1" key="2">
    <citation type="submission" date="2013-05" db="EMBL/GenBank/DDBJ databases">
        <authorList>
            <person name="Carter J.-M."/>
            <person name="Baker S.C."/>
            <person name="Pink R."/>
            <person name="Carter D.R.F."/>
            <person name="Collins A."/>
            <person name="Tomlin J."/>
            <person name="Gibbs M."/>
            <person name="Breuker C.J."/>
        </authorList>
    </citation>
    <scope>NUCLEOTIDE SEQUENCE</scope>
    <source>
        <tissue evidence="1">Ovary</tissue>
    </source>
</reference>
<name>S4PBR4_9NEOP</name>
<accession>S4PBR4</accession>